<gene>
    <name evidence="4" type="ORF">GCM10017577_17540</name>
</gene>
<dbReference type="RefSeq" id="WP_037041065.1">
    <property type="nucleotide sequence ID" value="NZ_BAAAUZ010000002.1"/>
</dbReference>
<dbReference type="PROSITE" id="PS00061">
    <property type="entry name" value="ADH_SHORT"/>
    <property type="match status" value="1"/>
</dbReference>
<organism evidence="4 5">
    <name type="scientific">Pseudonocardia halophobica</name>
    <dbReference type="NCBI Taxonomy" id="29401"/>
    <lineage>
        <taxon>Bacteria</taxon>
        <taxon>Bacillati</taxon>
        <taxon>Actinomycetota</taxon>
        <taxon>Actinomycetes</taxon>
        <taxon>Pseudonocardiales</taxon>
        <taxon>Pseudonocardiaceae</taxon>
        <taxon>Pseudonocardia</taxon>
    </lineage>
</organism>
<dbReference type="EMBL" id="BSFQ01000005">
    <property type="protein sequence ID" value="GLL10614.1"/>
    <property type="molecule type" value="Genomic_DNA"/>
</dbReference>
<dbReference type="InterPro" id="IPR057326">
    <property type="entry name" value="KR_dom"/>
</dbReference>
<dbReference type="InterPro" id="IPR020904">
    <property type="entry name" value="Sc_DH/Rdtase_CS"/>
</dbReference>
<dbReference type="PANTHER" id="PTHR43658:SF8">
    <property type="entry name" value="17-BETA-HYDROXYSTEROID DEHYDROGENASE 14-RELATED"/>
    <property type="match status" value="1"/>
</dbReference>
<evidence type="ECO:0000313" key="5">
    <source>
        <dbReference type="Proteomes" id="UP001143463"/>
    </source>
</evidence>
<evidence type="ECO:0000256" key="1">
    <source>
        <dbReference type="ARBA" id="ARBA00006484"/>
    </source>
</evidence>
<dbReference type="InterPro" id="IPR002347">
    <property type="entry name" value="SDR_fam"/>
</dbReference>
<keyword evidence="2" id="KW-0560">Oxidoreductase</keyword>
<sequence>MEIRGAVALVTGGAGGLGEATVRRLVSAGASVVVADLAADKAKELAAELGDRVVPVPADVTSEESVLAAVAAARELGDLRIAVTAHGAPSERQRLVSREGAPLGLESFRRTVDVYLTGSYNVMRLAAAEMSRHEPGESGARGVVINTASIAAFEGQIGQIQYAAAKSGVVGMGIVAARDLAPLGIRVMTIAPGTFYTPAFGVPEEEAQQKWAGRVPFPKRMGRVDEYARLVQNIVENDYLNGEVIRLDGAQRFGPK</sequence>
<dbReference type="Pfam" id="PF00106">
    <property type="entry name" value="adh_short"/>
    <property type="match status" value="1"/>
</dbReference>
<accession>A0A9W6L3V9</accession>
<dbReference type="PRINTS" id="PR00081">
    <property type="entry name" value="GDHRDH"/>
</dbReference>
<protein>
    <submittedName>
        <fullName evidence="4">3-hydroxyacyl-CoA dehydrogenase</fullName>
    </submittedName>
</protein>
<dbReference type="InterPro" id="IPR036291">
    <property type="entry name" value="NAD(P)-bd_dom_sf"/>
</dbReference>
<comment type="similarity">
    <text evidence="1">Belongs to the short-chain dehydrogenases/reductases (SDR) family.</text>
</comment>
<evidence type="ECO:0000256" key="2">
    <source>
        <dbReference type="ARBA" id="ARBA00023002"/>
    </source>
</evidence>
<comment type="caution">
    <text evidence="4">The sequence shown here is derived from an EMBL/GenBank/DDBJ whole genome shotgun (WGS) entry which is preliminary data.</text>
</comment>
<dbReference type="Gene3D" id="3.40.50.720">
    <property type="entry name" value="NAD(P)-binding Rossmann-like Domain"/>
    <property type="match status" value="1"/>
</dbReference>
<dbReference type="SUPFAM" id="SSF51735">
    <property type="entry name" value="NAD(P)-binding Rossmann-fold domains"/>
    <property type="match status" value="1"/>
</dbReference>
<keyword evidence="5" id="KW-1185">Reference proteome</keyword>
<reference evidence="4" key="2">
    <citation type="submission" date="2023-01" db="EMBL/GenBank/DDBJ databases">
        <authorList>
            <person name="Sun Q."/>
            <person name="Evtushenko L."/>
        </authorList>
    </citation>
    <scope>NUCLEOTIDE SEQUENCE</scope>
    <source>
        <strain evidence="4">VKM Ac-1069</strain>
    </source>
</reference>
<reference evidence="4" key="1">
    <citation type="journal article" date="2014" name="Int. J. Syst. Evol. Microbiol.">
        <title>Complete genome sequence of Corynebacterium casei LMG S-19264T (=DSM 44701T), isolated from a smear-ripened cheese.</title>
        <authorList>
            <consortium name="US DOE Joint Genome Institute (JGI-PGF)"/>
            <person name="Walter F."/>
            <person name="Albersmeier A."/>
            <person name="Kalinowski J."/>
            <person name="Ruckert C."/>
        </authorList>
    </citation>
    <scope>NUCLEOTIDE SEQUENCE</scope>
    <source>
        <strain evidence="4">VKM Ac-1069</strain>
    </source>
</reference>
<dbReference type="GO" id="GO:0016491">
    <property type="term" value="F:oxidoreductase activity"/>
    <property type="evidence" value="ECO:0007669"/>
    <property type="project" value="UniProtKB-KW"/>
</dbReference>
<dbReference type="Proteomes" id="UP001143463">
    <property type="component" value="Unassembled WGS sequence"/>
</dbReference>
<dbReference type="PANTHER" id="PTHR43658">
    <property type="entry name" value="SHORT-CHAIN DEHYDROGENASE/REDUCTASE"/>
    <property type="match status" value="1"/>
</dbReference>
<proteinExistence type="inferred from homology"/>
<dbReference type="SMART" id="SM00822">
    <property type="entry name" value="PKS_KR"/>
    <property type="match status" value="1"/>
</dbReference>
<evidence type="ECO:0000259" key="3">
    <source>
        <dbReference type="SMART" id="SM00822"/>
    </source>
</evidence>
<dbReference type="AlphaFoldDB" id="A0A9W6L3V9"/>
<evidence type="ECO:0000313" key="4">
    <source>
        <dbReference type="EMBL" id="GLL10614.1"/>
    </source>
</evidence>
<name>A0A9W6L3V9_9PSEU</name>
<feature type="domain" description="Ketoreductase" evidence="3">
    <location>
        <begin position="6"/>
        <end position="227"/>
    </location>
</feature>